<proteinExistence type="predicted"/>
<feature type="transmembrane region" description="Helical" evidence="1">
    <location>
        <begin position="79"/>
        <end position="97"/>
    </location>
</feature>
<keyword evidence="1" id="KW-0472">Membrane</keyword>
<keyword evidence="1" id="KW-0812">Transmembrane</keyword>
<dbReference type="AlphaFoldDB" id="A0A367IJ99"/>
<keyword evidence="1" id="KW-1133">Transmembrane helix</keyword>
<reference evidence="2 3" key="1">
    <citation type="journal article" date="2018" name="G3 (Bethesda)">
        <title>Phylogenetic and Phylogenomic Definition of Rhizopus Species.</title>
        <authorList>
            <person name="Gryganskyi A.P."/>
            <person name="Golan J."/>
            <person name="Dolatabadi S."/>
            <person name="Mondo S."/>
            <person name="Robb S."/>
            <person name="Idnurm A."/>
            <person name="Muszewska A."/>
            <person name="Steczkiewicz K."/>
            <person name="Masonjones S."/>
            <person name="Liao H.L."/>
            <person name="Gajdeczka M.T."/>
            <person name="Anike F."/>
            <person name="Vuek A."/>
            <person name="Anishchenko I.M."/>
            <person name="Voigt K."/>
            <person name="de Hoog G.S."/>
            <person name="Smith M.E."/>
            <person name="Heitman J."/>
            <person name="Vilgalys R."/>
            <person name="Stajich J.E."/>
        </authorList>
    </citation>
    <scope>NUCLEOTIDE SEQUENCE [LARGE SCALE GENOMIC DNA]</scope>
    <source>
        <strain evidence="2 3">CBS 357.93</strain>
    </source>
</reference>
<sequence length="112" mass="12522">SGQLHLTQVDATLSVNVFFLYCLYESTINPDQMRLALVDMKTVSVCKSVIALEVQISNVLTIPSIPFRRKKCDAIINDPLWQASTVIIVLVLLPPIIRQMQTDATFMTIAKT</sequence>
<feature type="non-terminal residue" evidence="2">
    <location>
        <position position="112"/>
    </location>
</feature>
<comment type="caution">
    <text evidence="2">The sequence shown here is derived from an EMBL/GenBank/DDBJ whole genome shotgun (WGS) entry which is preliminary data.</text>
</comment>
<feature type="non-terminal residue" evidence="2">
    <location>
        <position position="1"/>
    </location>
</feature>
<protein>
    <submittedName>
        <fullName evidence="2">Uncharacterized protein</fullName>
    </submittedName>
</protein>
<name>A0A367IJ99_RHIAZ</name>
<keyword evidence="3" id="KW-1185">Reference proteome</keyword>
<dbReference type="Proteomes" id="UP000252139">
    <property type="component" value="Unassembled WGS sequence"/>
</dbReference>
<gene>
    <name evidence="2" type="ORF">CU097_001773</name>
</gene>
<dbReference type="EMBL" id="PJQL01005700">
    <property type="protein sequence ID" value="RCH77738.1"/>
    <property type="molecule type" value="Genomic_DNA"/>
</dbReference>
<evidence type="ECO:0000313" key="2">
    <source>
        <dbReference type="EMBL" id="RCH77738.1"/>
    </source>
</evidence>
<evidence type="ECO:0000313" key="3">
    <source>
        <dbReference type="Proteomes" id="UP000252139"/>
    </source>
</evidence>
<organism evidence="2 3">
    <name type="scientific">Rhizopus azygosporus</name>
    <name type="common">Rhizopus microsporus var. azygosporus</name>
    <dbReference type="NCBI Taxonomy" id="86630"/>
    <lineage>
        <taxon>Eukaryota</taxon>
        <taxon>Fungi</taxon>
        <taxon>Fungi incertae sedis</taxon>
        <taxon>Mucoromycota</taxon>
        <taxon>Mucoromycotina</taxon>
        <taxon>Mucoromycetes</taxon>
        <taxon>Mucorales</taxon>
        <taxon>Mucorineae</taxon>
        <taxon>Rhizopodaceae</taxon>
        <taxon>Rhizopus</taxon>
    </lineage>
</organism>
<accession>A0A367IJ99</accession>
<evidence type="ECO:0000256" key="1">
    <source>
        <dbReference type="SAM" id="Phobius"/>
    </source>
</evidence>